<protein>
    <submittedName>
        <fullName evidence="1">Uncharacterized protein</fullName>
    </submittedName>
</protein>
<sequence length="126" mass="13768">MVYESYLQPLPAFRTGGRRVQEPPYGSQVSGGGVEVVYVSASAVSSPTRAREEQGGFISTDTEGVYSPLTLFPCKQSLVEYQESKRPGKLDSSLLVQGKEFLAEPQHTGLTACNTFLLLYKASRDE</sequence>
<evidence type="ECO:0000313" key="2">
    <source>
        <dbReference type="Proteomes" id="UP000324222"/>
    </source>
</evidence>
<gene>
    <name evidence="1" type="ORF">E2C01_023152</name>
</gene>
<evidence type="ECO:0000313" key="1">
    <source>
        <dbReference type="EMBL" id="MPC29900.1"/>
    </source>
</evidence>
<dbReference type="EMBL" id="VSRR010002156">
    <property type="protein sequence ID" value="MPC29900.1"/>
    <property type="molecule type" value="Genomic_DNA"/>
</dbReference>
<dbReference type="AlphaFoldDB" id="A0A5B7E786"/>
<reference evidence="1 2" key="1">
    <citation type="submission" date="2019-05" db="EMBL/GenBank/DDBJ databases">
        <title>Another draft genome of Portunus trituberculatus and its Hox gene families provides insights of decapod evolution.</title>
        <authorList>
            <person name="Jeong J.-H."/>
            <person name="Song I."/>
            <person name="Kim S."/>
            <person name="Choi T."/>
            <person name="Kim D."/>
            <person name="Ryu S."/>
            <person name="Kim W."/>
        </authorList>
    </citation>
    <scope>NUCLEOTIDE SEQUENCE [LARGE SCALE GENOMIC DNA]</scope>
    <source>
        <tissue evidence="1">Muscle</tissue>
    </source>
</reference>
<dbReference type="Proteomes" id="UP000324222">
    <property type="component" value="Unassembled WGS sequence"/>
</dbReference>
<name>A0A5B7E786_PORTR</name>
<accession>A0A5B7E786</accession>
<proteinExistence type="predicted"/>
<organism evidence="1 2">
    <name type="scientific">Portunus trituberculatus</name>
    <name type="common">Swimming crab</name>
    <name type="synonym">Neptunus trituberculatus</name>
    <dbReference type="NCBI Taxonomy" id="210409"/>
    <lineage>
        <taxon>Eukaryota</taxon>
        <taxon>Metazoa</taxon>
        <taxon>Ecdysozoa</taxon>
        <taxon>Arthropoda</taxon>
        <taxon>Crustacea</taxon>
        <taxon>Multicrustacea</taxon>
        <taxon>Malacostraca</taxon>
        <taxon>Eumalacostraca</taxon>
        <taxon>Eucarida</taxon>
        <taxon>Decapoda</taxon>
        <taxon>Pleocyemata</taxon>
        <taxon>Brachyura</taxon>
        <taxon>Eubrachyura</taxon>
        <taxon>Portunoidea</taxon>
        <taxon>Portunidae</taxon>
        <taxon>Portuninae</taxon>
        <taxon>Portunus</taxon>
    </lineage>
</organism>
<keyword evidence="2" id="KW-1185">Reference proteome</keyword>
<comment type="caution">
    <text evidence="1">The sequence shown here is derived from an EMBL/GenBank/DDBJ whole genome shotgun (WGS) entry which is preliminary data.</text>
</comment>